<evidence type="ECO:0000256" key="4">
    <source>
        <dbReference type="ARBA" id="ARBA00022448"/>
    </source>
</evidence>
<evidence type="ECO:0000256" key="11">
    <source>
        <dbReference type="SAM" id="SignalP"/>
    </source>
</evidence>
<comment type="subunit">
    <text evidence="10">Component of the conserved oligomeric Golgi complex.</text>
</comment>
<keyword evidence="6 10" id="KW-0333">Golgi apparatus</keyword>
<dbReference type="Pfam" id="PF20653">
    <property type="entry name" value="COG6_C"/>
    <property type="match status" value="1"/>
</dbReference>
<evidence type="ECO:0000256" key="5">
    <source>
        <dbReference type="ARBA" id="ARBA00022927"/>
    </source>
</evidence>
<dbReference type="Pfam" id="PF01817">
    <property type="entry name" value="CM_2"/>
    <property type="match status" value="1"/>
</dbReference>
<evidence type="ECO:0000256" key="9">
    <source>
        <dbReference type="ARBA" id="ARBA00043873"/>
    </source>
</evidence>
<organism evidence="13 14">
    <name type="scientific">Ceratobasidium theobromae</name>
    <dbReference type="NCBI Taxonomy" id="1582974"/>
    <lineage>
        <taxon>Eukaryota</taxon>
        <taxon>Fungi</taxon>
        <taxon>Dikarya</taxon>
        <taxon>Basidiomycota</taxon>
        <taxon>Agaricomycotina</taxon>
        <taxon>Agaricomycetes</taxon>
        <taxon>Cantharellales</taxon>
        <taxon>Ceratobasidiaceae</taxon>
        <taxon>Ceratobasidium</taxon>
    </lineage>
</organism>
<comment type="function">
    <text evidence="10">Acts as component of the peripheral membrane COG complex that is involved in intra-Golgi protein trafficking. COG is located at the cis-Golgi, and regulates tethering of retrograde intra-Golgi vesicles and possibly a number of other membrane trafficking events.</text>
</comment>
<dbReference type="InterPro" id="IPR048368">
    <property type="entry name" value="COG6_N"/>
</dbReference>
<dbReference type="SMART" id="SM01087">
    <property type="entry name" value="COG6"/>
    <property type="match status" value="1"/>
</dbReference>
<evidence type="ECO:0000313" key="14">
    <source>
        <dbReference type="Proteomes" id="UP000383932"/>
    </source>
</evidence>
<dbReference type="EMBL" id="SSOP01000027">
    <property type="protein sequence ID" value="KAB5594007.1"/>
    <property type="molecule type" value="Genomic_DNA"/>
</dbReference>
<keyword evidence="5 10" id="KW-0653">Protein transport</keyword>
<gene>
    <name evidence="13" type="ORF">CTheo_2608</name>
</gene>
<evidence type="ECO:0000256" key="3">
    <source>
        <dbReference type="ARBA" id="ARBA00020973"/>
    </source>
</evidence>
<dbReference type="InterPro" id="IPR010490">
    <property type="entry name" value="COG6"/>
</dbReference>
<dbReference type="InterPro" id="IPR048369">
    <property type="entry name" value="COG6_C"/>
</dbReference>
<dbReference type="PROSITE" id="PS51168">
    <property type="entry name" value="CHORISMATE_MUT_2"/>
    <property type="match status" value="1"/>
</dbReference>
<reference evidence="13 14" key="1">
    <citation type="journal article" date="2019" name="Fungal Biol. Biotechnol.">
        <title>Draft genome sequence of fastidious pathogen Ceratobasidium theobromae, which causes vascular-streak dieback in Theobroma cacao.</title>
        <authorList>
            <person name="Ali S.S."/>
            <person name="Asman A."/>
            <person name="Shao J."/>
            <person name="Firmansyah A.P."/>
            <person name="Susilo A.W."/>
            <person name="Rosmana A."/>
            <person name="McMahon P."/>
            <person name="Junaid M."/>
            <person name="Guest D."/>
            <person name="Kheng T.Y."/>
            <person name="Meinhardt L.W."/>
            <person name="Bailey B.A."/>
        </authorList>
    </citation>
    <scope>NUCLEOTIDE SEQUENCE [LARGE SCALE GENOMIC DNA]</scope>
    <source>
        <strain evidence="13 14">CT2</strain>
    </source>
</reference>
<dbReference type="GO" id="GO:0017119">
    <property type="term" value="C:Golgi transport complex"/>
    <property type="evidence" value="ECO:0007669"/>
    <property type="project" value="UniProtKB-UniRule"/>
</dbReference>
<name>A0A5N5QRZ6_9AGAM</name>
<evidence type="ECO:0000256" key="2">
    <source>
        <dbReference type="ARBA" id="ARBA00011023"/>
    </source>
</evidence>
<dbReference type="InterPro" id="IPR036979">
    <property type="entry name" value="CM_dom_sf"/>
</dbReference>
<dbReference type="AlphaFoldDB" id="A0A5N5QRZ6"/>
<dbReference type="PANTHER" id="PTHR21506">
    <property type="entry name" value="COMPONENT OF OLIGOMERIC GOLGI COMPLEX 6"/>
    <property type="match status" value="1"/>
</dbReference>
<sequence length="1219" mass="136719">MWFKPLAILLGAVLPLTAAVSNQTQVFDAACYGAPLPHLRHSKDTRSVPWGSPGMQLEDGTTCCNSIDEVRSRIAGVDTQILKLLAERAAYVREAGRFKSNRSSVFNQAANDVVVQRALNASATYHIPKTIAVQVYDTVLETMLAFEYCSASAGTPTATRNPLFLRIYKVLGANFDDPSTREAFETLVEYYPPETEPNVAAKYDVSKGVPDVDSSSDAEDECDPWAIKWPVKVQPLTAVGPGVNTTAARARQNLQRDVEGRLADGGKNLSNAQELDVLREHVQVMNAQCEAMETRLRSTNQSCKYLLERAEGLRAQQQTTNTRQEIITLFLDRFTLSAVEIEAITSRDIPVGKRMFDAMDKLERIREDCRVLMTGEGGETKAGLDIMSSTSEQLEEGFQKLHRWCLFEFRQLGRDAHVEVEPLMTEAVRRLRKRPALLQEALDVLASVRQSTLLNAFLAALTRGGPSGLPRPIELHAHDPIRYVGDMLAWVHQAMAGEREFLDGLFGIKGERRMVGSVREPKSGEEESWIRVLMDEDLEKLCTPLKVRVQQTIKSQEGSITSYKIANLLEFYMITMRRTVGEEAILSRALTELTEIAYTVFFDTLAAHGRSLLRFLHPAEDDLAAPISLRDAAQVLKEIMIVYDASLLHDEHQGGVNIDGGMQNFDTTLAAMVDPMLEMCRRMAALREKSGKWETAIFMINCLTYLQGVLQGFSFTATRASELDQLIDEHQTALIEEHFEDMLGESGLQGLSKSIDAKDPDEPLSRLPHASALELTAALTSFDAFLSVLDPISSPRLALLRAPNPRIATRIHQAALKRVGRIYLKVAEEVRAPKNKYEAPQSLLGSRRPFGQELVLWQVLGVENSPQVIESRKKSFEEWGKWLSLEQYLQRDKEAEAFDHANKGKLTTWVLVPTDDPETLDFFCACETYRRDIWVLPKNEIKTISDIGYGVASVFTPKKYRGKGYATHMMSLLHFAIANPRGIPLFPSGWGSKPVAVEQPGILSILYSDVGSFYGRCSPGEGTGWTITSPVTTEWAIDEKEVISCPDKIELLSRDEAARTAAADATLFKRDLESKGPSPRIHFAFQPTEAWCRFQMTRYDEHPLYVPPLPTTWGVRMRFQGETHFIVWEYEASPERKLTIISIRATRETFPDLFTAVKYVCQTEKHLKIEAWGLGEELSSIAQSSGGRTYERSKSLPAMKWYGEPDQAIWFGNHKLDWC</sequence>
<dbReference type="GO" id="GO:0000139">
    <property type="term" value="C:Golgi membrane"/>
    <property type="evidence" value="ECO:0007669"/>
    <property type="project" value="UniProtKB-SubCell"/>
</dbReference>
<dbReference type="SUPFAM" id="SSF48600">
    <property type="entry name" value="Chorismate mutase II"/>
    <property type="match status" value="1"/>
</dbReference>
<dbReference type="OrthoDB" id="272987at2759"/>
<evidence type="ECO:0000256" key="10">
    <source>
        <dbReference type="RuleBase" id="RU365075"/>
    </source>
</evidence>
<dbReference type="SMART" id="SM00830">
    <property type="entry name" value="CM_2"/>
    <property type="match status" value="1"/>
</dbReference>
<comment type="subcellular location">
    <subcellularLocation>
        <location evidence="1 10">Golgi apparatus membrane</location>
        <topology evidence="1 10">Peripheral membrane protein</topology>
    </subcellularLocation>
</comment>
<dbReference type="InterPro" id="IPR055100">
    <property type="entry name" value="GNAT_LYC1-like"/>
</dbReference>
<evidence type="ECO:0000256" key="7">
    <source>
        <dbReference type="ARBA" id="ARBA00023136"/>
    </source>
</evidence>
<dbReference type="GO" id="GO:0006891">
    <property type="term" value="P:intra-Golgi vesicle-mediated transport"/>
    <property type="evidence" value="ECO:0007669"/>
    <property type="project" value="UniProtKB-UniRule"/>
</dbReference>
<keyword evidence="4 10" id="KW-0813">Transport</keyword>
<keyword evidence="14" id="KW-1185">Reference proteome</keyword>
<keyword evidence="7 10" id="KW-0472">Membrane</keyword>
<accession>A0A5N5QRZ6</accession>
<dbReference type="InterPro" id="IPR036263">
    <property type="entry name" value="Chorismate_II_sf"/>
</dbReference>
<evidence type="ECO:0000256" key="6">
    <source>
        <dbReference type="ARBA" id="ARBA00023034"/>
    </source>
</evidence>
<comment type="function">
    <text evidence="9">Acts as a component of the peripheral membrane COG complex that is involved in intra-Golgi protein trafficking. COG is located at the cis-Golgi, and regulates tethering of retrograde intra-Golgi vesicles and possibly a number of other membrane trafficking events.</text>
</comment>
<dbReference type="Proteomes" id="UP000383932">
    <property type="component" value="Unassembled WGS sequence"/>
</dbReference>
<dbReference type="GO" id="GO:0004106">
    <property type="term" value="F:chorismate mutase activity"/>
    <property type="evidence" value="ECO:0007669"/>
    <property type="project" value="InterPro"/>
</dbReference>
<feature type="domain" description="Chorismate mutase" evidence="12">
    <location>
        <begin position="61"/>
        <end position="151"/>
    </location>
</feature>
<keyword evidence="11" id="KW-0732">Signal</keyword>
<dbReference type="Pfam" id="PF06419">
    <property type="entry name" value="COG6_N"/>
    <property type="match status" value="1"/>
</dbReference>
<dbReference type="Pfam" id="PF22998">
    <property type="entry name" value="GNAT_LYC1-like"/>
    <property type="match status" value="1"/>
</dbReference>
<evidence type="ECO:0000313" key="13">
    <source>
        <dbReference type="EMBL" id="KAB5594007.1"/>
    </source>
</evidence>
<evidence type="ECO:0000256" key="8">
    <source>
        <dbReference type="ARBA" id="ARBA00031348"/>
    </source>
</evidence>
<feature type="chain" id="PRO_5024296386" description="Conserved oligomeric Golgi complex subunit 6" evidence="11">
    <location>
        <begin position="20"/>
        <end position="1219"/>
    </location>
</feature>
<dbReference type="GO" id="GO:0015031">
    <property type="term" value="P:protein transport"/>
    <property type="evidence" value="ECO:0007669"/>
    <property type="project" value="UniProtKB-KW"/>
</dbReference>
<comment type="caution">
    <text evidence="13">The sequence shown here is derived from an EMBL/GenBank/DDBJ whole genome shotgun (WGS) entry which is preliminary data.</text>
</comment>
<protein>
    <recommendedName>
        <fullName evidence="3 10">Conserved oligomeric Golgi complex subunit 6</fullName>
        <shortName evidence="10">COG complex subunit 6</shortName>
    </recommendedName>
    <alternativeName>
        <fullName evidence="8 10">Component of oligomeric Golgi complex 6</fullName>
    </alternativeName>
</protein>
<proteinExistence type="inferred from homology"/>
<evidence type="ECO:0000256" key="1">
    <source>
        <dbReference type="ARBA" id="ARBA00004395"/>
    </source>
</evidence>
<evidence type="ECO:0000259" key="12">
    <source>
        <dbReference type="PROSITE" id="PS51168"/>
    </source>
</evidence>
<dbReference type="PANTHER" id="PTHR21506:SF0">
    <property type="entry name" value="CONSERVED OLIGOMERIC GOLGI COMPLEX SUBUNIT 6"/>
    <property type="match status" value="1"/>
</dbReference>
<comment type="similarity">
    <text evidence="2 10">Belongs to the COG6 family.</text>
</comment>
<dbReference type="InterPro" id="IPR002701">
    <property type="entry name" value="CM_II_prokaryot"/>
</dbReference>
<dbReference type="GO" id="GO:0046417">
    <property type="term" value="P:chorismate metabolic process"/>
    <property type="evidence" value="ECO:0007669"/>
    <property type="project" value="InterPro"/>
</dbReference>
<dbReference type="Gene3D" id="1.20.59.10">
    <property type="entry name" value="Chorismate mutase"/>
    <property type="match status" value="1"/>
</dbReference>
<feature type="signal peptide" evidence="11">
    <location>
        <begin position="1"/>
        <end position="19"/>
    </location>
</feature>